<dbReference type="GO" id="GO:0000976">
    <property type="term" value="F:transcription cis-regulatory region binding"/>
    <property type="evidence" value="ECO:0007669"/>
    <property type="project" value="TreeGrafter"/>
</dbReference>
<keyword evidence="4" id="KW-0804">Transcription</keyword>
<dbReference type="InterPro" id="IPR036388">
    <property type="entry name" value="WH-like_DNA-bd_sf"/>
</dbReference>
<evidence type="ECO:0000256" key="3">
    <source>
        <dbReference type="ARBA" id="ARBA00023125"/>
    </source>
</evidence>
<dbReference type="Gene3D" id="1.10.10.10">
    <property type="entry name" value="Winged helix-like DNA-binding domain superfamily/Winged helix DNA-binding domain"/>
    <property type="match status" value="1"/>
</dbReference>
<evidence type="ECO:0000313" key="6">
    <source>
        <dbReference type="Proteomes" id="UP000027170"/>
    </source>
</evidence>
<keyword evidence="6" id="KW-1185">Reference proteome</keyword>
<dbReference type="Gene3D" id="3.40.190.10">
    <property type="entry name" value="Periplasmic binding protein-like II"/>
    <property type="match status" value="2"/>
</dbReference>
<dbReference type="InterPro" id="IPR000847">
    <property type="entry name" value="LysR_HTH_N"/>
</dbReference>
<proteinExistence type="inferred from homology"/>
<dbReference type="eggNOG" id="COG0583">
    <property type="taxonomic scope" value="Bacteria"/>
</dbReference>
<dbReference type="InterPro" id="IPR036390">
    <property type="entry name" value="WH_DNA-bd_sf"/>
</dbReference>
<keyword evidence="2" id="KW-0805">Transcription regulation</keyword>
<evidence type="ECO:0000256" key="2">
    <source>
        <dbReference type="ARBA" id="ARBA00023015"/>
    </source>
</evidence>
<dbReference type="OrthoDB" id="5297026at2"/>
<dbReference type="RefSeq" id="WP_037404800.1">
    <property type="nucleotide sequence ID" value="NZ_JFZV01000007.1"/>
</dbReference>
<comment type="similarity">
    <text evidence="1">Belongs to the LysR transcriptional regulatory family.</text>
</comment>
<evidence type="ECO:0000313" key="5">
    <source>
        <dbReference type="EMBL" id="KDN14494.1"/>
    </source>
</evidence>
<dbReference type="Proteomes" id="UP000027170">
    <property type="component" value="Unassembled WGS sequence"/>
</dbReference>
<evidence type="ECO:0000256" key="4">
    <source>
        <dbReference type="ARBA" id="ARBA00023163"/>
    </source>
</evidence>
<evidence type="ECO:0000256" key="1">
    <source>
        <dbReference type="ARBA" id="ARBA00009437"/>
    </source>
</evidence>
<sequence>MKLQQLRYAVEVYRQKLNVSEAAEVLFTSQPGISKQIRMLEEELGVPLFIRHGKRMVAVTTPGKIVLETAERILREVQNIKHIGTEFADQNIGSLTIATTHTLARYYLPEVVSAFVKRYPQVQLNIQTASPKIITHMVLDGEVDFAIGMEIEIEHSELRKLSCGAWNRSIIVPDNHSLLSLKRPLRLEDIAAYPLITYDIAFSEESKIARAFAQEDCNLPRVVLASADTDVIKTYVAQGLGIGLLASMAFDSRLDQGLQLISAEHLFEPSFLQIMLRQDVYLRGFGYEFLALFAPGLTRARIESALHSSFEEDFSI</sequence>
<dbReference type="SUPFAM" id="SSF46785">
    <property type="entry name" value="Winged helix' DNA-binding domain"/>
    <property type="match status" value="1"/>
</dbReference>
<keyword evidence="3" id="KW-0238">DNA-binding</keyword>
<comment type="caution">
    <text evidence="5">The sequence shown here is derived from an EMBL/GenBank/DDBJ whole genome shotgun (WGS) entry which is preliminary data.</text>
</comment>
<dbReference type="PRINTS" id="PR00039">
    <property type="entry name" value="HTHLYSR"/>
</dbReference>
<dbReference type="EMBL" id="JFZV01000007">
    <property type="protein sequence ID" value="KDN14494.1"/>
    <property type="molecule type" value="Genomic_DNA"/>
</dbReference>
<name>A0A066TRE5_9NEIS</name>
<protein>
    <submittedName>
        <fullName evidence="5">Cys regulon transcriptional activator CysB</fullName>
    </submittedName>
</protein>
<dbReference type="SUPFAM" id="SSF53850">
    <property type="entry name" value="Periplasmic binding protein-like II"/>
    <property type="match status" value="1"/>
</dbReference>
<dbReference type="Pfam" id="PF00126">
    <property type="entry name" value="HTH_1"/>
    <property type="match status" value="1"/>
</dbReference>
<dbReference type="InterPro" id="IPR005119">
    <property type="entry name" value="LysR_subst-bd"/>
</dbReference>
<dbReference type="GO" id="GO:0003700">
    <property type="term" value="F:DNA-binding transcription factor activity"/>
    <property type="evidence" value="ECO:0007669"/>
    <property type="project" value="InterPro"/>
</dbReference>
<organism evidence="5 6">
    <name type="scientific">Snodgrassella communis</name>
    <dbReference type="NCBI Taxonomy" id="2946699"/>
    <lineage>
        <taxon>Bacteria</taxon>
        <taxon>Pseudomonadati</taxon>
        <taxon>Pseudomonadota</taxon>
        <taxon>Betaproteobacteria</taxon>
        <taxon>Neisseriales</taxon>
        <taxon>Neisseriaceae</taxon>
        <taxon>Snodgrassella</taxon>
    </lineage>
</organism>
<dbReference type="FunFam" id="1.10.10.10:FF:000001">
    <property type="entry name" value="LysR family transcriptional regulator"/>
    <property type="match status" value="1"/>
</dbReference>
<dbReference type="PANTHER" id="PTHR30126:SF6">
    <property type="entry name" value="HTH-TYPE TRANSCRIPTIONAL REGULATOR CYSB-RELATED"/>
    <property type="match status" value="1"/>
</dbReference>
<dbReference type="PROSITE" id="PS50931">
    <property type="entry name" value="HTH_LYSR"/>
    <property type="match status" value="1"/>
</dbReference>
<dbReference type="Pfam" id="PF03466">
    <property type="entry name" value="LysR_substrate"/>
    <property type="match status" value="1"/>
</dbReference>
<accession>A0A066TRE5</accession>
<reference evidence="5 6" key="1">
    <citation type="submission" date="2014-03" db="EMBL/GenBank/DDBJ databases">
        <title>The genomes of two eusocial bee gut symbionts.</title>
        <authorList>
            <person name="Kwong W.K."/>
            <person name="Engel P."/>
            <person name="Koch H."/>
            <person name="Moran N.A."/>
        </authorList>
    </citation>
    <scope>NUCLEOTIDE SEQUENCE [LARGE SCALE GENOMIC DNA]</scope>
    <source>
        <strain evidence="6">wkB29</strain>
    </source>
</reference>
<gene>
    <name evidence="5" type="ORF">SALWKB29_1583</name>
</gene>
<dbReference type="GO" id="GO:0019344">
    <property type="term" value="P:cysteine biosynthetic process"/>
    <property type="evidence" value="ECO:0007669"/>
    <property type="project" value="TreeGrafter"/>
</dbReference>
<dbReference type="AlphaFoldDB" id="A0A066TRE5"/>
<dbReference type="PANTHER" id="PTHR30126">
    <property type="entry name" value="HTH-TYPE TRANSCRIPTIONAL REGULATOR"/>
    <property type="match status" value="1"/>
</dbReference>